<evidence type="ECO:0000256" key="3">
    <source>
        <dbReference type="ARBA" id="ARBA00023002"/>
    </source>
</evidence>
<dbReference type="Pfam" id="PF00208">
    <property type="entry name" value="ELFV_dehydrog"/>
    <property type="match status" value="1"/>
</dbReference>
<evidence type="ECO:0000259" key="5">
    <source>
        <dbReference type="SMART" id="SM00839"/>
    </source>
</evidence>
<sequence>MNKNKAFWISLIATSSVAITFSALSFNKYQEQKTIDKYKKKRKKLKTIPPRRTKFIRDLATKRVNRVLSALQKRDPDQTEYLQYVSVVTRSLSPLLMKDLKYVEALERLIEPERAITFGVAWVDDNGIKHINRGYRVQFSSSIGPYKGGIRFDPKMNLSIMKSLAFEQTMKNSLTALPMGGAMGGADFDPKGKSNNEVKNFCHAFMSELFKIIGPNCDIPGPDIGVGVREIGYMYGMYSRLTAQTNGALTGKRYNWGGSRVRTEATGYGLVYFLEYMLHDNNIPLKGRRITISGSGPVAQFAVEKIIELGGIPLTMSDSDGFIYAKNGITLDLLKKIMYLKNVERGRLESLSEIVEYYGDKQRPWIVPCEIALPCAYQNEIQGKDALNLIQNGCFAVAEGSNISSAPEALKLFKQYNLLYAPGKAANAGGVAISGLEMSQNSIKLKMDPQDIKMSLRGIIYNIFEACRTAAQQFGDNDFDYSSGANIAAFLKLANCLFDEGII</sequence>
<dbReference type="SUPFAM" id="SSF53223">
    <property type="entry name" value="Aminoacid dehydrogenase-like, N-terminal domain"/>
    <property type="match status" value="1"/>
</dbReference>
<feature type="domain" description="Glutamate/phenylalanine/leucine/valine/L-tryptophan dehydrogenase C-terminal" evidence="5">
    <location>
        <begin position="259"/>
        <end position="501"/>
    </location>
</feature>
<dbReference type="Proteomes" id="UP001146793">
    <property type="component" value="Unassembled WGS sequence"/>
</dbReference>
<dbReference type="FunFam" id="3.40.50.10860:FF:000002">
    <property type="entry name" value="Glutamate dehydrogenase"/>
    <property type="match status" value="1"/>
</dbReference>
<dbReference type="AlphaFoldDB" id="A0AAV7Z7V6"/>
<name>A0AAV7Z7V6_9EUKA</name>
<dbReference type="InterPro" id="IPR046346">
    <property type="entry name" value="Aminoacid_DH-like_N_sf"/>
</dbReference>
<dbReference type="InterPro" id="IPR006095">
    <property type="entry name" value="Glu/Leu/Phe/Val/Trp_DH"/>
</dbReference>
<dbReference type="FunFam" id="3.40.50.720:FF:000030">
    <property type="entry name" value="Glutamate dehydrogenase"/>
    <property type="match status" value="1"/>
</dbReference>
<dbReference type="GO" id="GO:0005829">
    <property type="term" value="C:cytosol"/>
    <property type="evidence" value="ECO:0007669"/>
    <property type="project" value="TreeGrafter"/>
</dbReference>
<dbReference type="GO" id="GO:0004354">
    <property type="term" value="F:glutamate dehydrogenase (NADP+) activity"/>
    <property type="evidence" value="ECO:0007669"/>
    <property type="project" value="UniProtKB-EC"/>
</dbReference>
<dbReference type="PRINTS" id="PR00082">
    <property type="entry name" value="GLFDHDRGNASE"/>
</dbReference>
<dbReference type="PANTHER" id="PTHR43571:SF1">
    <property type="entry name" value="NADP-SPECIFIC GLUTAMATE DEHYDROGENASE 1-RELATED"/>
    <property type="match status" value="1"/>
</dbReference>
<dbReference type="InterPro" id="IPR036291">
    <property type="entry name" value="NAD(P)-bd_dom_sf"/>
</dbReference>
<dbReference type="InterPro" id="IPR050724">
    <property type="entry name" value="Glu_Leu_Phe_Val_DH"/>
</dbReference>
<keyword evidence="3 4" id="KW-0560">Oxidoreductase</keyword>
<evidence type="ECO:0000256" key="2">
    <source>
        <dbReference type="ARBA" id="ARBA00012907"/>
    </source>
</evidence>
<accession>A0AAV7Z7V6</accession>
<dbReference type="EC" id="1.4.1.4" evidence="2"/>
<evidence type="ECO:0000313" key="7">
    <source>
        <dbReference type="Proteomes" id="UP001146793"/>
    </source>
</evidence>
<dbReference type="SUPFAM" id="SSF51735">
    <property type="entry name" value="NAD(P)-binding Rossmann-fold domains"/>
    <property type="match status" value="1"/>
</dbReference>
<protein>
    <recommendedName>
        <fullName evidence="2">glutamate dehydrogenase (NADP(+))</fullName>
        <ecNumber evidence="2">1.4.1.4</ecNumber>
    </recommendedName>
</protein>
<dbReference type="Gene3D" id="1.10.285.10">
    <property type="entry name" value="Glutamate Dehydrogenase, chain A, domain 3"/>
    <property type="match status" value="2"/>
</dbReference>
<comment type="similarity">
    <text evidence="1 4">Belongs to the Glu/Leu/Phe/Val dehydrogenases family.</text>
</comment>
<dbReference type="SMART" id="SM00839">
    <property type="entry name" value="ELFV_dehydrog"/>
    <property type="match status" value="1"/>
</dbReference>
<dbReference type="GO" id="GO:0006537">
    <property type="term" value="P:glutamate biosynthetic process"/>
    <property type="evidence" value="ECO:0007669"/>
    <property type="project" value="TreeGrafter"/>
</dbReference>
<dbReference type="InterPro" id="IPR006096">
    <property type="entry name" value="Glu/Leu/Phe/Val/Trp_DH_C"/>
</dbReference>
<comment type="caution">
    <text evidence="6">The sequence shown here is derived from an EMBL/GenBank/DDBJ whole genome shotgun (WGS) entry which is preliminary data.</text>
</comment>
<gene>
    <name evidence="6" type="ORF">M0812_17346</name>
</gene>
<dbReference type="Gene3D" id="3.40.50.720">
    <property type="entry name" value="NAD(P)-binding Rossmann-like Domain"/>
    <property type="match status" value="1"/>
</dbReference>
<reference evidence="6" key="1">
    <citation type="submission" date="2022-08" db="EMBL/GenBank/DDBJ databases">
        <title>Novel sulphate-reducing endosymbionts in the free-living metamonad Anaeramoeba.</title>
        <authorList>
            <person name="Jerlstrom-Hultqvist J."/>
            <person name="Cepicka I."/>
            <person name="Gallot-Lavallee L."/>
            <person name="Salas-Leiva D."/>
            <person name="Curtis B.A."/>
            <person name="Zahonova K."/>
            <person name="Pipaliya S."/>
            <person name="Dacks J."/>
            <person name="Roger A.J."/>
        </authorList>
    </citation>
    <scope>NUCLEOTIDE SEQUENCE</scope>
    <source>
        <strain evidence="6">Busselton2</strain>
    </source>
</reference>
<dbReference type="PANTHER" id="PTHR43571">
    <property type="entry name" value="NADP-SPECIFIC GLUTAMATE DEHYDROGENASE 1-RELATED"/>
    <property type="match status" value="1"/>
</dbReference>
<dbReference type="NCBIfam" id="NF006929">
    <property type="entry name" value="PRK09414.1"/>
    <property type="match status" value="1"/>
</dbReference>
<dbReference type="EMBL" id="JANTQA010000033">
    <property type="protein sequence ID" value="KAJ3438166.1"/>
    <property type="molecule type" value="Genomic_DNA"/>
</dbReference>
<organism evidence="6 7">
    <name type="scientific">Anaeramoeba flamelloides</name>
    <dbReference type="NCBI Taxonomy" id="1746091"/>
    <lineage>
        <taxon>Eukaryota</taxon>
        <taxon>Metamonada</taxon>
        <taxon>Anaeramoebidae</taxon>
        <taxon>Anaeramoeba</taxon>
    </lineage>
</organism>
<dbReference type="Pfam" id="PF02812">
    <property type="entry name" value="ELFV_dehydrog_N"/>
    <property type="match status" value="1"/>
</dbReference>
<proteinExistence type="inferred from homology"/>
<dbReference type="Gene3D" id="3.40.50.10860">
    <property type="entry name" value="Leucine Dehydrogenase, chain A, domain 1"/>
    <property type="match status" value="1"/>
</dbReference>
<evidence type="ECO:0000313" key="6">
    <source>
        <dbReference type="EMBL" id="KAJ3438166.1"/>
    </source>
</evidence>
<evidence type="ECO:0000256" key="1">
    <source>
        <dbReference type="ARBA" id="ARBA00006382"/>
    </source>
</evidence>
<dbReference type="InterPro" id="IPR006097">
    <property type="entry name" value="Glu/Leu/Phe/Val/Trp_DH_dimer"/>
</dbReference>
<evidence type="ECO:0000256" key="4">
    <source>
        <dbReference type="RuleBase" id="RU004417"/>
    </source>
</evidence>